<reference evidence="1" key="1">
    <citation type="journal article" date="2019" name="bioRxiv">
        <title>The Genome of the Zebra Mussel, Dreissena polymorpha: A Resource for Invasive Species Research.</title>
        <authorList>
            <person name="McCartney M.A."/>
            <person name="Auch B."/>
            <person name="Kono T."/>
            <person name="Mallez S."/>
            <person name="Zhang Y."/>
            <person name="Obille A."/>
            <person name="Becker A."/>
            <person name="Abrahante J.E."/>
            <person name="Garbe J."/>
            <person name="Badalamenti J.P."/>
            <person name="Herman A."/>
            <person name="Mangelson H."/>
            <person name="Liachko I."/>
            <person name="Sullivan S."/>
            <person name="Sone E.D."/>
            <person name="Koren S."/>
            <person name="Silverstein K.A.T."/>
            <person name="Beckman K.B."/>
            <person name="Gohl D.M."/>
        </authorList>
    </citation>
    <scope>NUCLEOTIDE SEQUENCE</scope>
    <source>
        <strain evidence="1">Duluth1</strain>
        <tissue evidence="1">Whole animal</tissue>
    </source>
</reference>
<sequence>MWNNDKTGLMMEHNNGNVICLKGKTLIRQPEVNIVAGDSATGVRLPPLYIFPGQRWRDDLFDGSSYALLFLGHDSYVKRF</sequence>
<protein>
    <submittedName>
        <fullName evidence="1">Uncharacterized protein</fullName>
    </submittedName>
</protein>
<organism evidence="1 2">
    <name type="scientific">Dreissena polymorpha</name>
    <name type="common">Zebra mussel</name>
    <name type="synonym">Mytilus polymorpha</name>
    <dbReference type="NCBI Taxonomy" id="45954"/>
    <lineage>
        <taxon>Eukaryota</taxon>
        <taxon>Metazoa</taxon>
        <taxon>Spiralia</taxon>
        <taxon>Lophotrochozoa</taxon>
        <taxon>Mollusca</taxon>
        <taxon>Bivalvia</taxon>
        <taxon>Autobranchia</taxon>
        <taxon>Heteroconchia</taxon>
        <taxon>Euheterodonta</taxon>
        <taxon>Imparidentia</taxon>
        <taxon>Neoheterodontei</taxon>
        <taxon>Myida</taxon>
        <taxon>Dreissenoidea</taxon>
        <taxon>Dreissenidae</taxon>
        <taxon>Dreissena</taxon>
    </lineage>
</organism>
<dbReference type="Proteomes" id="UP000828390">
    <property type="component" value="Unassembled WGS sequence"/>
</dbReference>
<evidence type="ECO:0000313" key="1">
    <source>
        <dbReference type="EMBL" id="KAH3711953.1"/>
    </source>
</evidence>
<accession>A0A9D3Z2N8</accession>
<dbReference type="EMBL" id="JAIWYP010000014">
    <property type="protein sequence ID" value="KAH3711953.1"/>
    <property type="molecule type" value="Genomic_DNA"/>
</dbReference>
<reference evidence="1" key="2">
    <citation type="submission" date="2020-11" db="EMBL/GenBank/DDBJ databases">
        <authorList>
            <person name="McCartney M.A."/>
            <person name="Auch B."/>
            <person name="Kono T."/>
            <person name="Mallez S."/>
            <person name="Becker A."/>
            <person name="Gohl D.M."/>
            <person name="Silverstein K.A.T."/>
            <person name="Koren S."/>
            <person name="Bechman K.B."/>
            <person name="Herman A."/>
            <person name="Abrahante J.E."/>
            <person name="Garbe J."/>
        </authorList>
    </citation>
    <scope>NUCLEOTIDE SEQUENCE</scope>
    <source>
        <strain evidence="1">Duluth1</strain>
        <tissue evidence="1">Whole animal</tissue>
    </source>
</reference>
<evidence type="ECO:0000313" key="2">
    <source>
        <dbReference type="Proteomes" id="UP000828390"/>
    </source>
</evidence>
<dbReference type="AlphaFoldDB" id="A0A9D3Z2N8"/>
<name>A0A9D3Z2N8_DREPO</name>
<keyword evidence="2" id="KW-1185">Reference proteome</keyword>
<comment type="caution">
    <text evidence="1">The sequence shown here is derived from an EMBL/GenBank/DDBJ whole genome shotgun (WGS) entry which is preliminary data.</text>
</comment>
<gene>
    <name evidence="1" type="ORF">DPMN_071629</name>
</gene>
<proteinExistence type="predicted"/>